<dbReference type="Proteomes" id="UP000292274">
    <property type="component" value="Unassembled WGS sequence"/>
</dbReference>
<gene>
    <name evidence="1" type="ORF">E0H26_13470</name>
</gene>
<dbReference type="EMBL" id="SJJR01000007">
    <property type="protein sequence ID" value="TCB97270.1"/>
    <property type="molecule type" value="Genomic_DNA"/>
</dbReference>
<protein>
    <submittedName>
        <fullName evidence="1">Uncharacterized protein</fullName>
    </submittedName>
</protein>
<accession>A0A4R0GIN0</accession>
<sequence length="263" mass="28978">MNGELAQYFALATHGSAWLDGRTASIPARPEQTHRAFEGVGAVTFGDTDSVLGWLQRLSAERVDRLWLAMPDLLSGDGTSPLPWHHQAAFAGGLPAGLLATSSSGNQLWRASWDVGDRDAPDHRIWQVTYHNTPVSFGPQRPDTDQAAATLIASLERAQAFATRYDLYPWHGVFARARQQWFARDAEPAYHPDLLPDGCYDDASRRLASMAHAAWVFGGMGSWNDLGFPETKRHAEYERITHELFAALMYALLASANADLTAT</sequence>
<keyword evidence="2" id="KW-1185">Reference proteome</keyword>
<evidence type="ECO:0000313" key="2">
    <source>
        <dbReference type="Proteomes" id="UP000292274"/>
    </source>
</evidence>
<dbReference type="OrthoDB" id="5377797at2"/>
<comment type="caution">
    <text evidence="1">The sequence shown here is derived from an EMBL/GenBank/DDBJ whole genome shotgun (WGS) entry which is preliminary data.</text>
</comment>
<reference evidence="1 2" key="1">
    <citation type="submission" date="2019-02" db="EMBL/GenBank/DDBJ databases">
        <title>Jishengella sp. nov., isolated from a root of Zingiber montanum.</title>
        <authorList>
            <person name="Kuncharoen N."/>
            <person name="Kudo T."/>
            <person name="Masahiro Y."/>
            <person name="Ohkuma M."/>
            <person name="Tanasupawat S."/>
        </authorList>
    </citation>
    <scope>NUCLEOTIDE SEQUENCE [LARGE SCALE GENOMIC DNA]</scope>
    <source>
        <strain evidence="1 2">PLAI 1-1</strain>
    </source>
</reference>
<name>A0A4R0GIN0_9ACTN</name>
<dbReference type="AlphaFoldDB" id="A0A4R0GIN0"/>
<proteinExistence type="predicted"/>
<evidence type="ECO:0000313" key="1">
    <source>
        <dbReference type="EMBL" id="TCB97270.1"/>
    </source>
</evidence>
<organism evidence="1 2">
    <name type="scientific">Micromonospora zingiberis</name>
    <dbReference type="NCBI Taxonomy" id="2053011"/>
    <lineage>
        <taxon>Bacteria</taxon>
        <taxon>Bacillati</taxon>
        <taxon>Actinomycetota</taxon>
        <taxon>Actinomycetes</taxon>
        <taxon>Micromonosporales</taxon>
        <taxon>Micromonosporaceae</taxon>
        <taxon>Micromonospora</taxon>
    </lineage>
</organism>
<dbReference type="RefSeq" id="WP_131303938.1">
    <property type="nucleotide sequence ID" value="NZ_SJJR01000007.1"/>
</dbReference>